<name>A0A1F6EJP2_9BACT</name>
<gene>
    <name evidence="2" type="ORF">A3A40_02570</name>
</gene>
<reference evidence="2 3" key="1">
    <citation type="journal article" date="2016" name="Nat. Commun.">
        <title>Thousands of microbial genomes shed light on interconnected biogeochemical processes in an aquifer system.</title>
        <authorList>
            <person name="Anantharaman K."/>
            <person name="Brown C.T."/>
            <person name="Hug L.A."/>
            <person name="Sharon I."/>
            <person name="Castelle C.J."/>
            <person name="Probst A.J."/>
            <person name="Thomas B.C."/>
            <person name="Singh A."/>
            <person name="Wilkins M.J."/>
            <person name="Karaoz U."/>
            <person name="Brodie E.L."/>
            <person name="Williams K.H."/>
            <person name="Hubbard S.S."/>
            <person name="Banfield J.F."/>
        </authorList>
    </citation>
    <scope>NUCLEOTIDE SEQUENCE [LARGE SCALE GENOMIC DNA]</scope>
</reference>
<feature type="region of interest" description="Disordered" evidence="1">
    <location>
        <begin position="189"/>
        <end position="221"/>
    </location>
</feature>
<dbReference type="SUPFAM" id="SSF49899">
    <property type="entry name" value="Concanavalin A-like lectins/glucanases"/>
    <property type="match status" value="1"/>
</dbReference>
<dbReference type="STRING" id="1798513.A3A40_02570"/>
<evidence type="ECO:0000313" key="2">
    <source>
        <dbReference type="EMBL" id="OGG73871.1"/>
    </source>
</evidence>
<protein>
    <recommendedName>
        <fullName evidence="4">LamG-like jellyroll fold domain-containing protein</fullName>
    </recommendedName>
</protein>
<evidence type="ECO:0008006" key="4">
    <source>
        <dbReference type="Google" id="ProtNLM"/>
    </source>
</evidence>
<dbReference type="InterPro" id="IPR013320">
    <property type="entry name" value="ConA-like_dom_sf"/>
</dbReference>
<dbReference type="Pfam" id="PF13385">
    <property type="entry name" value="Laminin_G_3"/>
    <property type="match status" value="1"/>
</dbReference>
<evidence type="ECO:0000313" key="3">
    <source>
        <dbReference type="Proteomes" id="UP000178427"/>
    </source>
</evidence>
<dbReference type="AlphaFoldDB" id="A0A1F6EJP2"/>
<proteinExistence type="predicted"/>
<dbReference type="EMBL" id="MFMA01000027">
    <property type="protein sequence ID" value="OGG73871.1"/>
    <property type="molecule type" value="Genomic_DNA"/>
</dbReference>
<organism evidence="2 3">
    <name type="scientific">Candidatus Kaiserbacteria bacterium RIFCSPLOWO2_01_FULL_54_20</name>
    <dbReference type="NCBI Taxonomy" id="1798513"/>
    <lineage>
        <taxon>Bacteria</taxon>
        <taxon>Candidatus Kaiseribacteriota</taxon>
    </lineage>
</organism>
<feature type="compositionally biased region" description="Low complexity" evidence="1">
    <location>
        <begin position="208"/>
        <end position="219"/>
    </location>
</feature>
<comment type="caution">
    <text evidence="2">The sequence shown here is derived from an EMBL/GenBank/DDBJ whole genome shotgun (WGS) entry which is preliminary data.</text>
</comment>
<sequence>MHNARKGFTRSEYLALTIAAIGALCITSIALADIVSGSFTTNTSTNISITNLTLSKPASVVAGDFMLANVTLKGGSAENVTAPAGWTQIRRTDNGTNVSIVSYWKVAGDSEPAAYTWTITPQTRAVGGITRYTGVDATNPIDTSSGNTGRSNVATAPSITTASSNEELVTLFAADARVQFSAPTGMVEKYDTSNGSSPSTAEDDSLQAAAGATGPKTATISSSRRNWAAQLVALHPANIFPPFPVAYWKFDESGGNAPDTTSNNNILTNNNGATYQAGKMNNGALLVPASNQYFSIDDALQRGLDLTSDFSASFWVKLNSLPGASAEYRVFSKQDGSSSNNSYNVMIGSGAIGDNQIYVFWSDDGSVGQTGQSHLGEYDGPADYFISGDVGNWVHIAIVADVANQSVTVYKNNIPTTLTKRGGSNASSIFNGTSPLTIGSVNIDSTPVRILDGEIDELGIWNRKLTSGEVSTLYNGGNGISL</sequence>
<feature type="compositionally biased region" description="Polar residues" evidence="1">
    <location>
        <begin position="140"/>
        <end position="159"/>
    </location>
</feature>
<evidence type="ECO:0000256" key="1">
    <source>
        <dbReference type="SAM" id="MobiDB-lite"/>
    </source>
</evidence>
<accession>A0A1F6EJP2</accession>
<dbReference type="Gene3D" id="2.60.120.200">
    <property type="match status" value="1"/>
</dbReference>
<feature type="region of interest" description="Disordered" evidence="1">
    <location>
        <begin position="139"/>
        <end position="159"/>
    </location>
</feature>
<dbReference type="Proteomes" id="UP000178427">
    <property type="component" value="Unassembled WGS sequence"/>
</dbReference>